<sequence>MSSTDTPSNSRLLRSKRNRTSGTDDSVKLPATKKRRSALRRDTFEPLTASSLNEIAGRTQPDAKTNGAAAEPAQRPPRSTSQSRELTLRGGKKTEKRSERGSGLLTLSTNDFYTVSQLPALPEQIRAQPTVSYSCVISPENDYILAVTHTDALVWSYNASASTPTSRELLNFKLPFPPAAIEDPLPLAAFTSRTANGEPGIVVVSPKWGRIVYWETLSSATSYAPTQSANGVHGSIPGMQHGDYVKELVPAEPAGFILAFKKGRVAQLTIRDQVGRPGIGVQFMSKQTMGSAKGGIFGSIRNVFGGHQRNGAAIVRPGKVARAQRDIAVCTHDGEFEFWTNNLLTGNHLSRTLSIKDQILAGLETQIEQADLQHPIQFKVIDFCLATTPSSHELIRRDDTDSSSITMLVALSSQAKSIYYLVETTIAGDAAYVRVVHPVKCYTDDVAEDHDFRPRVCIPSFSATAFIVFEKAVVVMSVAKISESPSSQLMGEKSTLPIPFQDCIRLQDNTIYRTINVAVEQNETGPGCVLAIQGFGIMRVLSHLANDQEIEIEDVVTQLSAKTRIEQAIFFGTKHANPLDLRRPYREAYSLHEIYEAVGDISKEILESKSQHISKSSPSTADHLQQRIKAMQDLVEYVLRTYPACLDRSLRLTLLSNAEKVAAAQAIWKAQEKILTTYPRKDDREFSWLEFALRALSEKYQKYPDPEKGETDHVRFWLIHSLFGIHHLLKELADSMGELEEMHLNDPRIICDYFVEGIDIWSAALQSAFKFRENNASLYGLGNEAFKGGVLLSGYPVTIESLAPWTSGLELLQHGQGYVRAVTAYLGEWWDYSSIQQNGTGNHKAKNDKAMPTNMEGEPYDAPSRASLVDLADRLPRVVELLNRMTTESNIQHKVHVGTSDQSQEEKKTSFKALDAEARTVIREDVRQISPYNRDGSIGLAEAQKDSTLLVELNLAYLADLSRELKLHPKDERAIKQRIRAVQDHVETYFERFGNEWAYAHFSSMIERGELGRLIGEGQADGGKKQPYITRFFENCSEHNKRLGKIAWINSVVGENKYDAACRTLETVAETQEADIWSKKTEFCLAKLAGLAALETGSSAINETKIDHFDFELEYLRIIESVAAYINASLFDAVDDEAAVQLAVDLYIPKSIMTNKKSAQLRKHLSQTLYKLVTNQTITLAELVDALTLLQLEPLDANLDVDDISDEIFPLALQAIDLASSRDNGTQQKDILRKTVWRRLLIKDDWLKLNQTSGKSDDQVKQEMQRSILFKTLLDLIRRAEDDRIDIHIPSVEEVMGISASQEDRVPEEVKVEHATLKKYVDKARLAEYFDGLVKEAKDELRRFRDQEGQAVADEVLASGEGVRSNMTARRGRRSRTPLYNTLSAYPQQQIVDTTEQRQISQTINVDGAAQHLEIEQTKKTRQITNDSWSAAATVIRRDSFSRTRNEDDEDFLMDEDEQAEEGDDRDSVVTQIRVEEDVIMAD</sequence>
<dbReference type="Gene3D" id="1.25.40.700">
    <property type="match status" value="1"/>
</dbReference>
<evidence type="ECO:0000256" key="4">
    <source>
        <dbReference type="ARBA" id="ARBA00022816"/>
    </source>
</evidence>
<feature type="domain" description="Nucleoporin Nup133/Nup155-like C-terminal" evidence="9">
    <location>
        <begin position="654"/>
        <end position="785"/>
    </location>
</feature>
<evidence type="ECO:0000259" key="9">
    <source>
        <dbReference type="Pfam" id="PF03177"/>
    </source>
</evidence>
<feature type="region of interest" description="Disordered" evidence="8">
    <location>
        <begin position="1447"/>
        <end position="1468"/>
    </location>
</feature>
<dbReference type="InterPro" id="IPR014908">
    <property type="entry name" value="Nucleoporin_Nup133/Nup155_N"/>
</dbReference>
<dbReference type="RefSeq" id="XP_064735202.1">
    <property type="nucleotide sequence ID" value="XM_064869705.1"/>
</dbReference>
<dbReference type="InterPro" id="IPR007187">
    <property type="entry name" value="Nucleoporin_Nup133/Nup155_C"/>
</dbReference>
<keyword evidence="12" id="KW-1185">Reference proteome</keyword>
<reference evidence="11 12" key="1">
    <citation type="journal article" date="2023" name="Res Sq">
        <title>Genomic and morphological characterization of Knufia obscura isolated from the Mars 2020 spacecraft assembly facility.</title>
        <authorList>
            <person name="Chander A.M."/>
            <person name="Teixeira M.M."/>
            <person name="Singh N.K."/>
            <person name="Williams M.P."/>
            <person name="Parker C.W."/>
            <person name="Leo P."/>
            <person name="Stajich J.E."/>
            <person name="Torok T."/>
            <person name="Tighe S."/>
            <person name="Mason C.E."/>
            <person name="Venkateswaran K."/>
        </authorList>
    </citation>
    <scope>NUCLEOTIDE SEQUENCE [LARGE SCALE GENOMIC DNA]</scope>
    <source>
        <strain evidence="11 12">CCFEE 5817</strain>
    </source>
</reference>
<evidence type="ECO:0000313" key="11">
    <source>
        <dbReference type="EMBL" id="KAK5947112.1"/>
    </source>
</evidence>
<dbReference type="Gene3D" id="1.20.58.1380">
    <property type="match status" value="1"/>
</dbReference>
<evidence type="ECO:0000256" key="8">
    <source>
        <dbReference type="SAM" id="MobiDB-lite"/>
    </source>
</evidence>
<feature type="compositionally biased region" description="Acidic residues" evidence="8">
    <location>
        <begin position="1447"/>
        <end position="1465"/>
    </location>
</feature>
<name>A0ABR0S2K3_9EURO</name>
<comment type="caution">
    <text evidence="11">The sequence shown here is derived from an EMBL/GenBank/DDBJ whole genome shotgun (WGS) entry which is preliminary data.</text>
</comment>
<dbReference type="PANTHER" id="PTHR13405:SF11">
    <property type="entry name" value="NUCLEAR PORE COMPLEX PROTEIN NUP133"/>
    <property type="match status" value="1"/>
</dbReference>
<organism evidence="11 12">
    <name type="scientific">Knufia obscura</name>
    <dbReference type="NCBI Taxonomy" id="1635080"/>
    <lineage>
        <taxon>Eukaryota</taxon>
        <taxon>Fungi</taxon>
        <taxon>Dikarya</taxon>
        <taxon>Ascomycota</taxon>
        <taxon>Pezizomycotina</taxon>
        <taxon>Eurotiomycetes</taxon>
        <taxon>Chaetothyriomycetidae</taxon>
        <taxon>Chaetothyriales</taxon>
        <taxon>Trichomeriaceae</taxon>
        <taxon>Knufia</taxon>
    </lineage>
</organism>
<comment type="similarity">
    <text evidence="2">Belongs to the nucleoporin Nup133 family.</text>
</comment>
<keyword evidence="5" id="KW-0653">Protein transport</keyword>
<gene>
    <name evidence="11" type="ORF">PMZ80_001259</name>
</gene>
<accession>A0ABR0S2K3</accession>
<feature type="domain" description="Nucleoporin Nup133/Nup155-like N-terminal" evidence="10">
    <location>
        <begin position="109"/>
        <end position="539"/>
    </location>
</feature>
<evidence type="ECO:0000259" key="10">
    <source>
        <dbReference type="Pfam" id="PF08801"/>
    </source>
</evidence>
<evidence type="ECO:0000256" key="3">
    <source>
        <dbReference type="ARBA" id="ARBA00022448"/>
    </source>
</evidence>
<evidence type="ECO:0000313" key="12">
    <source>
        <dbReference type="Proteomes" id="UP001334248"/>
    </source>
</evidence>
<proteinExistence type="inferred from homology"/>
<dbReference type="Pfam" id="PF03177">
    <property type="entry name" value="Nucleoporin_C"/>
    <property type="match status" value="2"/>
</dbReference>
<dbReference type="InterPro" id="IPR037624">
    <property type="entry name" value="Nup133-like"/>
</dbReference>
<evidence type="ECO:0000256" key="2">
    <source>
        <dbReference type="ARBA" id="ARBA00005569"/>
    </source>
</evidence>
<dbReference type="GeneID" id="89994708"/>
<keyword evidence="4" id="KW-0509">mRNA transport</keyword>
<evidence type="ECO:0000256" key="7">
    <source>
        <dbReference type="ARBA" id="ARBA00023242"/>
    </source>
</evidence>
<keyword evidence="3" id="KW-0813">Transport</keyword>
<keyword evidence="6" id="KW-0811">Translocation</keyword>
<evidence type="ECO:0000256" key="6">
    <source>
        <dbReference type="ARBA" id="ARBA00023010"/>
    </source>
</evidence>
<dbReference type="EMBL" id="JAVHJV010000001">
    <property type="protein sequence ID" value="KAK5947112.1"/>
    <property type="molecule type" value="Genomic_DNA"/>
</dbReference>
<evidence type="ECO:0008006" key="13">
    <source>
        <dbReference type="Google" id="ProtNLM"/>
    </source>
</evidence>
<comment type="subcellular location">
    <subcellularLocation>
        <location evidence="1">Nucleus envelope</location>
    </subcellularLocation>
</comment>
<dbReference type="SUPFAM" id="SSF117289">
    <property type="entry name" value="Nucleoporin domain"/>
    <property type="match status" value="1"/>
</dbReference>
<feature type="domain" description="Nucleoporin Nup133/Nup155-like C-terminal" evidence="9">
    <location>
        <begin position="940"/>
        <end position="1330"/>
    </location>
</feature>
<dbReference type="Proteomes" id="UP001334248">
    <property type="component" value="Unassembled WGS sequence"/>
</dbReference>
<dbReference type="Pfam" id="PF08801">
    <property type="entry name" value="Nucleoporin_N"/>
    <property type="match status" value="1"/>
</dbReference>
<dbReference type="Gene3D" id="2.130.10.10">
    <property type="entry name" value="YVTN repeat-like/Quinoprotein amine dehydrogenase"/>
    <property type="match status" value="1"/>
</dbReference>
<evidence type="ECO:0000256" key="5">
    <source>
        <dbReference type="ARBA" id="ARBA00022927"/>
    </source>
</evidence>
<dbReference type="PANTHER" id="PTHR13405">
    <property type="entry name" value="NUCLEAR PORE COMPLEX PROTEIN NUP133"/>
    <property type="match status" value="1"/>
</dbReference>
<evidence type="ECO:0000256" key="1">
    <source>
        <dbReference type="ARBA" id="ARBA00004259"/>
    </source>
</evidence>
<protein>
    <recommendedName>
        <fullName evidence="13">Nuclear pore complex protein Nup133</fullName>
    </recommendedName>
</protein>
<feature type="region of interest" description="Disordered" evidence="8">
    <location>
        <begin position="1"/>
        <end position="103"/>
    </location>
</feature>
<keyword evidence="7" id="KW-0539">Nucleus</keyword>
<dbReference type="InterPro" id="IPR015943">
    <property type="entry name" value="WD40/YVTN_repeat-like_dom_sf"/>
</dbReference>